<organism evidence="1">
    <name type="scientific">Rhodopseudomonas palustris (strain BisA53)</name>
    <dbReference type="NCBI Taxonomy" id="316055"/>
    <lineage>
        <taxon>Bacteria</taxon>
        <taxon>Pseudomonadati</taxon>
        <taxon>Pseudomonadota</taxon>
        <taxon>Alphaproteobacteria</taxon>
        <taxon>Hyphomicrobiales</taxon>
        <taxon>Nitrobacteraceae</taxon>
        <taxon>Rhodopseudomonas</taxon>
    </lineage>
</organism>
<dbReference type="STRING" id="316055.RPE_3157"/>
<dbReference type="AlphaFoldDB" id="Q07LU1"/>
<evidence type="ECO:0000313" key="1">
    <source>
        <dbReference type="EMBL" id="ABJ07093.1"/>
    </source>
</evidence>
<dbReference type="EMBL" id="CP000463">
    <property type="protein sequence ID" value="ABJ07093.1"/>
    <property type="molecule type" value="Genomic_DNA"/>
</dbReference>
<dbReference type="eggNOG" id="ENOG5033J73">
    <property type="taxonomic scope" value="Bacteria"/>
</dbReference>
<reference evidence="1" key="1">
    <citation type="submission" date="2006-09" db="EMBL/GenBank/DDBJ databases">
        <title>Complete sequence of Rhodopseudomonas palustris BisA53.</title>
        <authorList>
            <consortium name="US DOE Joint Genome Institute"/>
            <person name="Copeland A."/>
            <person name="Lucas S."/>
            <person name="Lapidus A."/>
            <person name="Barry K."/>
            <person name="Detter J.C."/>
            <person name="Glavina del Rio T."/>
            <person name="Hammon N."/>
            <person name="Israni S."/>
            <person name="Dalin E."/>
            <person name="Tice H."/>
            <person name="Pitluck S."/>
            <person name="Chain P."/>
            <person name="Malfatti S."/>
            <person name="Shin M."/>
            <person name="Vergez L."/>
            <person name="Schmutz J."/>
            <person name="Larimer F."/>
            <person name="Land M."/>
            <person name="Hauser L."/>
            <person name="Pelletier D.A."/>
            <person name="Kyrpides N."/>
            <person name="Kim E."/>
            <person name="Harwood C.S."/>
            <person name="Oda Y."/>
            <person name="Richardson P."/>
        </authorList>
    </citation>
    <scope>NUCLEOTIDE SEQUENCE [LARGE SCALE GENOMIC DNA]</scope>
    <source>
        <strain evidence="1">BisA53</strain>
    </source>
</reference>
<gene>
    <name evidence="1" type="ordered locus">RPE_3157</name>
</gene>
<dbReference type="OrthoDB" id="7907305at2"/>
<dbReference type="HOGENOM" id="CLU_181251_0_0_5"/>
<sequence length="110" mass="11561">MIASPSEPTKFIDKQTAQRQIDHVLMTTFCRALNDTRLPPVVVLQMIASALGKTYANAAAAHQAGRCGCGWHPSPLSDVDSLRSAVAYPIVASDDLASDDLASMGPAGHA</sequence>
<dbReference type="KEGG" id="rpe:RPE_3157"/>
<proteinExistence type="predicted"/>
<accession>Q07LU1</accession>
<protein>
    <submittedName>
        <fullName evidence="1">Uncharacterized protein</fullName>
    </submittedName>
</protein>
<name>Q07LU1_RHOP5</name>